<gene>
    <name evidence="2" type="ORF">FEV09_21175</name>
</gene>
<proteinExistence type="predicted"/>
<keyword evidence="1" id="KW-0472">Membrane</keyword>
<feature type="transmembrane region" description="Helical" evidence="1">
    <location>
        <begin position="20"/>
        <end position="36"/>
    </location>
</feature>
<reference evidence="2" key="1">
    <citation type="submission" date="2019-05" db="EMBL/GenBank/DDBJ databases">
        <title>Whole genome sequencing of Pseudanabaena catenata USMAC16.</title>
        <authorList>
            <person name="Khan Z."/>
            <person name="Omar W.M."/>
            <person name="Convey P."/>
            <person name="Merican F."/>
            <person name="Najimudin N."/>
        </authorList>
    </citation>
    <scope>NUCLEOTIDE SEQUENCE</scope>
    <source>
        <strain evidence="2">USMAC16</strain>
    </source>
</reference>
<name>A0A9X4RJW3_9CYAN</name>
<keyword evidence="1" id="KW-1133">Transmembrane helix</keyword>
<dbReference type="AlphaFoldDB" id="A0A9X4RJW3"/>
<keyword evidence="1" id="KW-0812">Transmembrane</keyword>
<dbReference type="EMBL" id="VBTY01000270">
    <property type="protein sequence ID" value="MDG3497056.1"/>
    <property type="molecule type" value="Genomic_DNA"/>
</dbReference>
<dbReference type="Proteomes" id="UP001152872">
    <property type="component" value="Unassembled WGS sequence"/>
</dbReference>
<accession>A0A9X4RJW3</accession>
<comment type="caution">
    <text evidence="2">The sequence shown here is derived from an EMBL/GenBank/DDBJ whole genome shotgun (WGS) entry which is preliminary data.</text>
</comment>
<evidence type="ECO:0000313" key="2">
    <source>
        <dbReference type="EMBL" id="MDG3497056.1"/>
    </source>
</evidence>
<protein>
    <submittedName>
        <fullName evidence="2">Uncharacterized protein</fullName>
    </submittedName>
</protein>
<evidence type="ECO:0000256" key="1">
    <source>
        <dbReference type="SAM" id="Phobius"/>
    </source>
</evidence>
<feature type="transmembrane region" description="Helical" evidence="1">
    <location>
        <begin position="43"/>
        <end position="60"/>
    </location>
</feature>
<evidence type="ECO:0000313" key="3">
    <source>
        <dbReference type="Proteomes" id="UP001152872"/>
    </source>
</evidence>
<sequence length="84" mass="9239">MNRVFHDAEGNIVLAQTPNLPLIVWGVASSLQLIVTTGKVNSGLNLLAFGALFTWAWLELFDGVNYFRRLLGLLILLLAISSKI</sequence>
<organism evidence="2 3">
    <name type="scientific">Pseudanabaena catenata USMAC16</name>
    <dbReference type="NCBI Taxonomy" id="1855837"/>
    <lineage>
        <taxon>Bacteria</taxon>
        <taxon>Bacillati</taxon>
        <taxon>Cyanobacteriota</taxon>
        <taxon>Cyanophyceae</taxon>
        <taxon>Pseudanabaenales</taxon>
        <taxon>Pseudanabaenaceae</taxon>
        <taxon>Pseudanabaena</taxon>
    </lineage>
</organism>
<keyword evidence="3" id="KW-1185">Reference proteome</keyword>